<dbReference type="GO" id="GO:0043590">
    <property type="term" value="C:bacterial nucleoid"/>
    <property type="evidence" value="ECO:0007669"/>
    <property type="project" value="TreeGrafter"/>
</dbReference>
<proteinExistence type="inferred from homology"/>
<evidence type="ECO:0000256" key="9">
    <source>
        <dbReference type="PIRNR" id="PIRNR003128"/>
    </source>
</evidence>
<gene>
    <name evidence="12" type="ORF">SAMN04487864_10952</name>
</gene>
<evidence type="ECO:0000256" key="6">
    <source>
        <dbReference type="ARBA" id="ARBA00022840"/>
    </source>
</evidence>
<comment type="function">
    <text evidence="1 9">May be involved in recombinational repair of damaged DNA.</text>
</comment>
<keyword evidence="4" id="KW-0547">Nucleotide-binding</keyword>
<evidence type="ECO:0000256" key="4">
    <source>
        <dbReference type="ARBA" id="ARBA00022741"/>
    </source>
</evidence>
<name>A0A1G6MC95_9FIRM</name>
<evidence type="ECO:0000256" key="8">
    <source>
        <dbReference type="ARBA" id="ARBA00033408"/>
    </source>
</evidence>
<evidence type="ECO:0000256" key="7">
    <source>
        <dbReference type="ARBA" id="ARBA00023204"/>
    </source>
</evidence>
<organism evidence="12 13">
    <name type="scientific">Succiniclasticum ruminis</name>
    <dbReference type="NCBI Taxonomy" id="40841"/>
    <lineage>
        <taxon>Bacteria</taxon>
        <taxon>Bacillati</taxon>
        <taxon>Bacillota</taxon>
        <taxon>Negativicutes</taxon>
        <taxon>Acidaminococcales</taxon>
        <taxon>Acidaminococcaceae</taxon>
        <taxon>Succiniclasticum</taxon>
    </lineage>
</organism>
<keyword evidence="7 9" id="KW-0234">DNA repair</keyword>
<dbReference type="Proteomes" id="UP000198943">
    <property type="component" value="Unassembled WGS sequence"/>
</dbReference>
<dbReference type="InterPro" id="IPR004604">
    <property type="entry name" value="DNA_recomb/repair_RecN"/>
</dbReference>
<evidence type="ECO:0000256" key="2">
    <source>
        <dbReference type="ARBA" id="ARBA00009441"/>
    </source>
</evidence>
<dbReference type="OrthoDB" id="9806954at2"/>
<evidence type="ECO:0000256" key="3">
    <source>
        <dbReference type="ARBA" id="ARBA00021315"/>
    </source>
</evidence>
<dbReference type="PANTHER" id="PTHR11059:SF0">
    <property type="entry name" value="DNA REPAIR PROTEIN RECN"/>
    <property type="match status" value="1"/>
</dbReference>
<dbReference type="NCBIfam" id="TIGR00634">
    <property type="entry name" value="recN"/>
    <property type="match status" value="1"/>
</dbReference>
<dbReference type="InterPro" id="IPR027417">
    <property type="entry name" value="P-loop_NTPase"/>
</dbReference>
<protein>
    <recommendedName>
        <fullName evidence="3 9">DNA repair protein RecN</fullName>
    </recommendedName>
    <alternativeName>
        <fullName evidence="8 9">Recombination protein N</fullName>
    </alternativeName>
</protein>
<evidence type="ECO:0000313" key="12">
    <source>
        <dbReference type="EMBL" id="SDC53080.1"/>
    </source>
</evidence>
<dbReference type="Gene3D" id="3.40.50.300">
    <property type="entry name" value="P-loop containing nucleotide triphosphate hydrolases"/>
    <property type="match status" value="2"/>
</dbReference>
<evidence type="ECO:0000256" key="10">
    <source>
        <dbReference type="SAM" id="Coils"/>
    </source>
</evidence>
<evidence type="ECO:0000259" key="11">
    <source>
        <dbReference type="Pfam" id="PF02463"/>
    </source>
</evidence>
<dbReference type="GO" id="GO:0006281">
    <property type="term" value="P:DNA repair"/>
    <property type="evidence" value="ECO:0007669"/>
    <property type="project" value="UniProtKB-KW"/>
</dbReference>
<keyword evidence="10" id="KW-0175">Coiled coil</keyword>
<dbReference type="CDD" id="cd03241">
    <property type="entry name" value="ABC_RecN"/>
    <property type="match status" value="2"/>
</dbReference>
<sequence length="563" mass="62205">MLQSLHVHNFALIEDAKVDFDRGFTVFTGETGAGKSILVDAFGIALGGRAAAGMVRTGTDAFWVQAVFDVQDERISALLQEQGIEADDFLFLKRRVTAAGKSQSSVNGIPVPLAVLKRFAELLVDIHGQHENQLLLQSKAPRFFTDAFGGKQAEQVLGAYQEKYKEYEAARENLQKLEEQGSQRERLLDRLAWEIQEIGDANIKVGEEEALKEEAKLLQNSGKILNALHQAYEMLEQENGALSQLAEIREQIAAAIRYDSRLQAVYEGIDGAWIAADDACGQLQNYVENQNFDPNRMTEVQERLDLLYRLQRKYGSSEEAVLAYLAQAKAQQEQLQDLDNRIANAQKELASITAELTSKAKVLTVLRKQNAEKLCRDVETHIHDLAMPDGKLQIAFTEKPDFSIEGKDQMELLFSANAGEPLQPLGRVASGGELSRLALALKTVLIGISGVNTMVFDEIDTGVGGVTAQKMAEKLALIARRGQVICITHLAQIAAFGDRHIRIRKETKENRTRTSLTTLDETGRVEELVRMAAGEHNTKAAAESAAALLKAADKFKNSKQLLF</sequence>
<dbReference type="PANTHER" id="PTHR11059">
    <property type="entry name" value="DNA REPAIR PROTEIN RECN"/>
    <property type="match status" value="1"/>
</dbReference>
<feature type="domain" description="RecF/RecN/SMC N-terminal" evidence="11">
    <location>
        <begin position="1"/>
        <end position="508"/>
    </location>
</feature>
<dbReference type="AlphaFoldDB" id="A0A1G6MC95"/>
<dbReference type="EMBL" id="FMYW01000009">
    <property type="protein sequence ID" value="SDC53080.1"/>
    <property type="molecule type" value="Genomic_DNA"/>
</dbReference>
<evidence type="ECO:0000256" key="5">
    <source>
        <dbReference type="ARBA" id="ARBA00022763"/>
    </source>
</evidence>
<dbReference type="GO" id="GO:0009432">
    <property type="term" value="P:SOS response"/>
    <property type="evidence" value="ECO:0007669"/>
    <property type="project" value="TreeGrafter"/>
</dbReference>
<keyword evidence="5 9" id="KW-0227">DNA damage</keyword>
<dbReference type="SUPFAM" id="SSF52540">
    <property type="entry name" value="P-loop containing nucleoside triphosphate hydrolases"/>
    <property type="match status" value="1"/>
</dbReference>
<feature type="coiled-coil region" evidence="10">
    <location>
        <begin position="150"/>
        <end position="187"/>
    </location>
</feature>
<keyword evidence="6" id="KW-0067">ATP-binding</keyword>
<evidence type="ECO:0000313" key="13">
    <source>
        <dbReference type="Proteomes" id="UP000198943"/>
    </source>
</evidence>
<dbReference type="GO" id="GO:0005524">
    <property type="term" value="F:ATP binding"/>
    <property type="evidence" value="ECO:0007669"/>
    <property type="project" value="UniProtKB-KW"/>
</dbReference>
<evidence type="ECO:0000256" key="1">
    <source>
        <dbReference type="ARBA" id="ARBA00003618"/>
    </source>
</evidence>
<dbReference type="GO" id="GO:0006310">
    <property type="term" value="P:DNA recombination"/>
    <property type="evidence" value="ECO:0007669"/>
    <property type="project" value="InterPro"/>
</dbReference>
<dbReference type="Pfam" id="PF02463">
    <property type="entry name" value="SMC_N"/>
    <property type="match status" value="1"/>
</dbReference>
<keyword evidence="13" id="KW-1185">Reference proteome</keyword>
<dbReference type="InterPro" id="IPR003395">
    <property type="entry name" value="RecF/RecN/SMC_N"/>
</dbReference>
<feature type="coiled-coil region" evidence="10">
    <location>
        <begin position="321"/>
        <end position="355"/>
    </location>
</feature>
<comment type="similarity">
    <text evidence="2 9">Belongs to the RecN family.</text>
</comment>
<accession>A0A1G6MC95</accession>
<dbReference type="RefSeq" id="WP_093730532.1">
    <property type="nucleotide sequence ID" value="NZ_FMYW01000009.1"/>
</dbReference>
<dbReference type="PIRSF" id="PIRSF003128">
    <property type="entry name" value="RecN"/>
    <property type="match status" value="1"/>
</dbReference>
<dbReference type="FunFam" id="3.40.50.300:FF:000319">
    <property type="entry name" value="DNA repair protein RecN"/>
    <property type="match status" value="1"/>
</dbReference>
<reference evidence="13" key="1">
    <citation type="submission" date="2016-10" db="EMBL/GenBank/DDBJ databases">
        <authorList>
            <person name="Varghese N."/>
            <person name="Submissions S."/>
        </authorList>
    </citation>
    <scope>NUCLEOTIDE SEQUENCE [LARGE SCALE GENOMIC DNA]</scope>
    <source>
        <strain evidence="13">DSM 11005</strain>
    </source>
</reference>